<proteinExistence type="predicted"/>
<evidence type="ECO:0000313" key="2">
    <source>
        <dbReference type="EMBL" id="KAJ8344421.1"/>
    </source>
</evidence>
<accession>A0A9Q1ESW3</accession>
<feature type="region of interest" description="Disordered" evidence="1">
    <location>
        <begin position="1"/>
        <end position="76"/>
    </location>
</feature>
<dbReference type="Proteomes" id="UP001152622">
    <property type="component" value="Chromosome 13"/>
</dbReference>
<dbReference type="EMBL" id="JAINUF010000013">
    <property type="protein sequence ID" value="KAJ8344421.1"/>
    <property type="molecule type" value="Genomic_DNA"/>
</dbReference>
<comment type="caution">
    <text evidence="2">The sequence shown here is derived from an EMBL/GenBank/DDBJ whole genome shotgun (WGS) entry which is preliminary data.</text>
</comment>
<feature type="compositionally biased region" description="Basic and acidic residues" evidence="1">
    <location>
        <begin position="41"/>
        <end position="55"/>
    </location>
</feature>
<organism evidence="2 3">
    <name type="scientific">Synaphobranchus kaupii</name>
    <name type="common">Kaup's arrowtooth eel</name>
    <dbReference type="NCBI Taxonomy" id="118154"/>
    <lineage>
        <taxon>Eukaryota</taxon>
        <taxon>Metazoa</taxon>
        <taxon>Chordata</taxon>
        <taxon>Craniata</taxon>
        <taxon>Vertebrata</taxon>
        <taxon>Euteleostomi</taxon>
        <taxon>Actinopterygii</taxon>
        <taxon>Neopterygii</taxon>
        <taxon>Teleostei</taxon>
        <taxon>Anguilliformes</taxon>
        <taxon>Synaphobranchidae</taxon>
        <taxon>Synaphobranchus</taxon>
    </lineage>
</organism>
<keyword evidence="3" id="KW-1185">Reference proteome</keyword>
<feature type="compositionally biased region" description="Polar residues" evidence="1">
    <location>
        <begin position="15"/>
        <end position="25"/>
    </location>
</feature>
<evidence type="ECO:0000256" key="1">
    <source>
        <dbReference type="SAM" id="MobiDB-lite"/>
    </source>
</evidence>
<reference evidence="2" key="1">
    <citation type="journal article" date="2023" name="Science">
        <title>Genome structures resolve the early diversification of teleost fishes.</title>
        <authorList>
            <person name="Parey E."/>
            <person name="Louis A."/>
            <person name="Montfort J."/>
            <person name="Bouchez O."/>
            <person name="Roques C."/>
            <person name="Iampietro C."/>
            <person name="Lluch J."/>
            <person name="Castinel A."/>
            <person name="Donnadieu C."/>
            <person name="Desvignes T."/>
            <person name="Floi Bucao C."/>
            <person name="Jouanno E."/>
            <person name="Wen M."/>
            <person name="Mejri S."/>
            <person name="Dirks R."/>
            <person name="Jansen H."/>
            <person name="Henkel C."/>
            <person name="Chen W.J."/>
            <person name="Zahm M."/>
            <person name="Cabau C."/>
            <person name="Klopp C."/>
            <person name="Thompson A.W."/>
            <person name="Robinson-Rechavi M."/>
            <person name="Braasch I."/>
            <person name="Lecointre G."/>
            <person name="Bobe J."/>
            <person name="Postlethwait J.H."/>
            <person name="Berthelot C."/>
            <person name="Roest Crollius H."/>
            <person name="Guiguen Y."/>
        </authorList>
    </citation>
    <scope>NUCLEOTIDE SEQUENCE</scope>
    <source>
        <strain evidence="2">WJC10195</strain>
    </source>
</reference>
<evidence type="ECO:0000313" key="3">
    <source>
        <dbReference type="Proteomes" id="UP001152622"/>
    </source>
</evidence>
<gene>
    <name evidence="2" type="ORF">SKAU_G00317500</name>
</gene>
<sequence length="133" mass="14010">MSNAPCSQGHEVASQLAQRLSQTLAPASEPLRSVAQGKAVDAGDQRETRERRAPAAREPAPSAGRTRPCALAGGGGRCFAEDEERVPALSIPYLSTASSARRAPSVLQTTYSKSGAQFNEAQFARAVIRSDGR</sequence>
<dbReference type="AlphaFoldDB" id="A0A9Q1ESW3"/>
<protein>
    <submittedName>
        <fullName evidence="2">Uncharacterized protein</fullName>
    </submittedName>
</protein>
<name>A0A9Q1ESW3_SYNKA</name>